<dbReference type="AlphaFoldDB" id="A0A0A2USH7"/>
<evidence type="ECO:0000259" key="1">
    <source>
        <dbReference type="Pfam" id="PF01575"/>
    </source>
</evidence>
<dbReference type="InterPro" id="IPR052342">
    <property type="entry name" value="MCH/BMMD"/>
</dbReference>
<organism evidence="2 3">
    <name type="scientific">Pontibacillus chungwhensis BH030062</name>
    <dbReference type="NCBI Taxonomy" id="1385513"/>
    <lineage>
        <taxon>Bacteria</taxon>
        <taxon>Bacillati</taxon>
        <taxon>Bacillota</taxon>
        <taxon>Bacilli</taxon>
        <taxon>Bacillales</taxon>
        <taxon>Bacillaceae</taxon>
        <taxon>Pontibacillus</taxon>
    </lineage>
</organism>
<dbReference type="EMBL" id="AVBG01000009">
    <property type="protein sequence ID" value="KGP90839.1"/>
    <property type="molecule type" value="Genomic_DNA"/>
</dbReference>
<dbReference type="InterPro" id="IPR029069">
    <property type="entry name" value="HotDog_dom_sf"/>
</dbReference>
<dbReference type="OrthoDB" id="2691304at2"/>
<accession>A0A0A2USH7</accession>
<dbReference type="InterPro" id="IPR002539">
    <property type="entry name" value="MaoC-like_dom"/>
</dbReference>
<proteinExistence type="predicted"/>
<comment type="caution">
    <text evidence="2">The sequence shown here is derived from an EMBL/GenBank/DDBJ whole genome shotgun (WGS) entry which is preliminary data.</text>
</comment>
<feature type="domain" description="MaoC-like" evidence="1">
    <location>
        <begin position="22"/>
        <end position="120"/>
    </location>
</feature>
<sequence>MLLGKRRKLGKKIGDVTVGEEYSKTMSIEDKDILLYLGLTNDANPLYIQHDYASQTPYKRPLVPSVMLYGMVSSLVSSHLPGPGSHITEQMLQYPTPLHHYSEVTLTIKVIEVKSDQHQISLSVNGVNEEKEEVITGTVQVTPAFEPESMTARSLENFY</sequence>
<gene>
    <name evidence="2" type="ORF">N780_02300</name>
</gene>
<dbReference type="STRING" id="1385513.N780_02300"/>
<dbReference type="eggNOG" id="COG2030">
    <property type="taxonomic scope" value="Bacteria"/>
</dbReference>
<dbReference type="Proteomes" id="UP000030153">
    <property type="component" value="Unassembled WGS sequence"/>
</dbReference>
<name>A0A0A2USH7_9BACI</name>
<reference evidence="2 3" key="1">
    <citation type="submission" date="2013-08" db="EMBL/GenBank/DDBJ databases">
        <title>Genome of Pontibacillus chungwhensis.</title>
        <authorList>
            <person name="Wang Q."/>
            <person name="Wang G."/>
        </authorList>
    </citation>
    <scope>NUCLEOTIDE SEQUENCE [LARGE SCALE GENOMIC DNA]</scope>
    <source>
        <strain evidence="2 3">BH030062</strain>
    </source>
</reference>
<evidence type="ECO:0000313" key="3">
    <source>
        <dbReference type="Proteomes" id="UP000030153"/>
    </source>
</evidence>
<dbReference type="SUPFAM" id="SSF54637">
    <property type="entry name" value="Thioesterase/thiol ester dehydrase-isomerase"/>
    <property type="match status" value="1"/>
</dbReference>
<dbReference type="Pfam" id="PF01575">
    <property type="entry name" value="MaoC_dehydratas"/>
    <property type="match status" value="1"/>
</dbReference>
<dbReference type="PANTHER" id="PTHR43664">
    <property type="entry name" value="MONOAMINE OXIDASE-RELATED"/>
    <property type="match status" value="1"/>
</dbReference>
<dbReference type="Gene3D" id="3.10.129.10">
    <property type="entry name" value="Hotdog Thioesterase"/>
    <property type="match status" value="1"/>
</dbReference>
<evidence type="ECO:0000313" key="2">
    <source>
        <dbReference type="EMBL" id="KGP90839.1"/>
    </source>
</evidence>
<protein>
    <submittedName>
        <fullName evidence="2">Enoyl-CoA hydratase</fullName>
    </submittedName>
</protein>
<keyword evidence="3" id="KW-1185">Reference proteome</keyword>
<dbReference type="PANTHER" id="PTHR43664:SF1">
    <property type="entry name" value="BETA-METHYLMALYL-COA DEHYDRATASE"/>
    <property type="match status" value="1"/>
</dbReference>